<name>A0A8S5LN07_9CAUD</name>
<protein>
    <submittedName>
        <fullName evidence="2">Tail assembly chaperone protein</fullName>
    </submittedName>
</protein>
<evidence type="ECO:0000313" key="2">
    <source>
        <dbReference type="EMBL" id="DAD71377.1"/>
    </source>
</evidence>
<feature type="region of interest" description="Disordered" evidence="1">
    <location>
        <begin position="121"/>
        <end position="141"/>
    </location>
</feature>
<proteinExistence type="predicted"/>
<organism evidence="2">
    <name type="scientific">Siphoviridae sp. ctbQZ1</name>
    <dbReference type="NCBI Taxonomy" id="2827581"/>
    <lineage>
        <taxon>Viruses</taxon>
        <taxon>Duplodnaviria</taxon>
        <taxon>Heunggongvirae</taxon>
        <taxon>Uroviricota</taxon>
        <taxon>Caudoviricetes</taxon>
    </lineage>
</organism>
<accession>A0A8S5LN07</accession>
<feature type="compositionally biased region" description="Basic and acidic residues" evidence="1">
    <location>
        <begin position="121"/>
        <end position="132"/>
    </location>
</feature>
<dbReference type="EMBL" id="BK015881">
    <property type="protein sequence ID" value="DAD71377.1"/>
    <property type="molecule type" value="Genomic_DNA"/>
</dbReference>
<reference evidence="2" key="1">
    <citation type="journal article" date="2021" name="Proc. Natl. Acad. Sci. U.S.A.">
        <title>A Catalog of Tens of Thousands of Viruses from Human Metagenomes Reveals Hidden Associations with Chronic Diseases.</title>
        <authorList>
            <person name="Tisza M.J."/>
            <person name="Buck C.B."/>
        </authorList>
    </citation>
    <scope>NUCLEOTIDE SEQUENCE</scope>
    <source>
        <strain evidence="2">CtbQZ1</strain>
    </source>
</reference>
<sequence length="141" mass="16352">MKVKLGGKEYTIQFATRPSLKSHILQDIMKTQDMEDISSMEDILLETLPKTLLVGLQMHHNEEFGYDYKTNEGYDEQLEKVSDILYDAIDTNEINCMDLFADMQEEMMTNGFLAQMMESLERAQEQEKEKKKTPSKAKAKN</sequence>
<evidence type="ECO:0000256" key="1">
    <source>
        <dbReference type="SAM" id="MobiDB-lite"/>
    </source>
</evidence>